<feature type="domain" description="Hypervirulence associated protein TUDOR" evidence="2">
    <location>
        <begin position="9"/>
        <end position="75"/>
    </location>
</feature>
<reference evidence="3" key="1">
    <citation type="submission" date="2022-08" db="EMBL/GenBank/DDBJ databases">
        <authorList>
            <consortium name="DOE Joint Genome Institute"/>
            <person name="Min B."/>
            <person name="Riley R."/>
            <person name="Sierra-Patev S."/>
            <person name="Naranjo-Ortiz M."/>
            <person name="Looney B."/>
            <person name="Konkel Z."/>
            <person name="Slot J.C."/>
            <person name="Sakamoto Y."/>
            <person name="Steenwyk J.L."/>
            <person name="Rokas A."/>
            <person name="Carro J."/>
            <person name="Camarero S."/>
            <person name="Ferreira P."/>
            <person name="Molpeceres G."/>
            <person name="Ruiz-Duenas F.J."/>
            <person name="Serrano A."/>
            <person name="Henrissat B."/>
            <person name="Drula E."/>
            <person name="Hughes K.W."/>
            <person name="Mata J.L."/>
            <person name="Ishikawa N.K."/>
            <person name="Vargas-Isla R."/>
            <person name="Ushijima S."/>
            <person name="Smith C.A."/>
            <person name="Ahrendt S."/>
            <person name="Andreopoulos W."/>
            <person name="He G."/>
            <person name="Labutti K."/>
            <person name="Lipzen A."/>
            <person name="Ng V."/>
            <person name="Sandor L."/>
            <person name="Barry K."/>
            <person name="Martinez A.T."/>
            <person name="Xiao Y."/>
            <person name="Gibbons J.G."/>
            <person name="Terashima K."/>
            <person name="Hibbett D.S."/>
            <person name="Grigoriev I.V."/>
        </authorList>
    </citation>
    <scope>NUCLEOTIDE SEQUENCE</scope>
    <source>
        <strain evidence="3">TFB9207</strain>
    </source>
</reference>
<dbReference type="Proteomes" id="UP001163846">
    <property type="component" value="Unassembled WGS sequence"/>
</dbReference>
<dbReference type="EMBL" id="MU805982">
    <property type="protein sequence ID" value="KAJ3843213.1"/>
    <property type="molecule type" value="Genomic_DNA"/>
</dbReference>
<feature type="compositionally biased region" description="Polar residues" evidence="1">
    <location>
        <begin position="41"/>
        <end position="52"/>
    </location>
</feature>
<dbReference type="Pfam" id="PF11160">
    <property type="entry name" value="Hva1_TUDOR"/>
    <property type="match status" value="1"/>
</dbReference>
<comment type="caution">
    <text evidence="3">The sequence shown here is derived from an EMBL/GenBank/DDBJ whole genome shotgun (WGS) entry which is preliminary data.</text>
</comment>
<keyword evidence="4" id="KW-1185">Reference proteome</keyword>
<protein>
    <recommendedName>
        <fullName evidence="2">Hypervirulence associated protein TUDOR domain-containing protein</fullName>
    </recommendedName>
</protein>
<gene>
    <name evidence="3" type="ORF">F5878DRAFT_605581</name>
</gene>
<evidence type="ECO:0000313" key="3">
    <source>
        <dbReference type="EMBL" id="KAJ3843213.1"/>
    </source>
</evidence>
<feature type="compositionally biased region" description="Basic and acidic residues" evidence="1">
    <location>
        <begin position="53"/>
        <end position="79"/>
    </location>
</feature>
<feature type="region of interest" description="Disordered" evidence="1">
    <location>
        <begin position="1"/>
        <end position="79"/>
    </location>
</feature>
<dbReference type="InterPro" id="IPR021331">
    <property type="entry name" value="Hva1_TUDOR"/>
</dbReference>
<accession>A0AA38PHW1</accession>
<organism evidence="3 4">
    <name type="scientific">Lentinula raphanica</name>
    <dbReference type="NCBI Taxonomy" id="153919"/>
    <lineage>
        <taxon>Eukaryota</taxon>
        <taxon>Fungi</taxon>
        <taxon>Dikarya</taxon>
        <taxon>Basidiomycota</taxon>
        <taxon>Agaricomycotina</taxon>
        <taxon>Agaricomycetes</taxon>
        <taxon>Agaricomycetidae</taxon>
        <taxon>Agaricales</taxon>
        <taxon>Marasmiineae</taxon>
        <taxon>Omphalotaceae</taxon>
        <taxon>Lentinula</taxon>
    </lineage>
</organism>
<evidence type="ECO:0000256" key="1">
    <source>
        <dbReference type="SAM" id="MobiDB-lite"/>
    </source>
</evidence>
<dbReference type="AlphaFoldDB" id="A0AA38PHW1"/>
<sequence length="79" mass="8490">MSQNNYNVGDRVEYQGIGGGNVGNSTTHGEITDIITEKQPAGSSGNTVNASEQDPRFVIRNDNTGKETAYKSENIKGQE</sequence>
<name>A0AA38PHW1_9AGAR</name>
<proteinExistence type="predicted"/>
<evidence type="ECO:0000259" key="2">
    <source>
        <dbReference type="Pfam" id="PF11160"/>
    </source>
</evidence>
<evidence type="ECO:0000313" key="4">
    <source>
        <dbReference type="Proteomes" id="UP001163846"/>
    </source>
</evidence>